<accession>A0A8J5VLY7</accession>
<keyword evidence="2" id="KW-1185">Reference proteome</keyword>
<reference evidence="1" key="2">
    <citation type="submission" date="2021-02" db="EMBL/GenBank/DDBJ databases">
        <authorList>
            <person name="Kimball J.A."/>
            <person name="Haas M.W."/>
            <person name="Macchietto M."/>
            <person name="Kono T."/>
            <person name="Duquette J."/>
            <person name="Shao M."/>
        </authorList>
    </citation>
    <scope>NUCLEOTIDE SEQUENCE</scope>
    <source>
        <tissue evidence="1">Fresh leaf tissue</tissue>
    </source>
</reference>
<sequence length="91" mass="9758">MEPVKDLECAVGVVVLLHELDKQELEPPRGDRGEPVRCVEAASSLPEEASSRSRCSMVVARRPPPPKSSLAVVLATTWTRCTECEGGSRGG</sequence>
<name>A0A8J5VLY7_ZIZPA</name>
<dbReference type="EMBL" id="JAAALK010000283">
    <property type="protein sequence ID" value="KAG8076832.1"/>
    <property type="molecule type" value="Genomic_DNA"/>
</dbReference>
<organism evidence="1 2">
    <name type="scientific">Zizania palustris</name>
    <name type="common">Northern wild rice</name>
    <dbReference type="NCBI Taxonomy" id="103762"/>
    <lineage>
        <taxon>Eukaryota</taxon>
        <taxon>Viridiplantae</taxon>
        <taxon>Streptophyta</taxon>
        <taxon>Embryophyta</taxon>
        <taxon>Tracheophyta</taxon>
        <taxon>Spermatophyta</taxon>
        <taxon>Magnoliopsida</taxon>
        <taxon>Liliopsida</taxon>
        <taxon>Poales</taxon>
        <taxon>Poaceae</taxon>
        <taxon>BOP clade</taxon>
        <taxon>Oryzoideae</taxon>
        <taxon>Oryzeae</taxon>
        <taxon>Zizaniinae</taxon>
        <taxon>Zizania</taxon>
    </lineage>
</organism>
<proteinExistence type="predicted"/>
<evidence type="ECO:0000313" key="1">
    <source>
        <dbReference type="EMBL" id="KAG8076832.1"/>
    </source>
</evidence>
<evidence type="ECO:0000313" key="2">
    <source>
        <dbReference type="Proteomes" id="UP000729402"/>
    </source>
</evidence>
<gene>
    <name evidence="1" type="ORF">GUJ93_ZPchr0006g40819</name>
</gene>
<dbReference type="Proteomes" id="UP000729402">
    <property type="component" value="Unassembled WGS sequence"/>
</dbReference>
<comment type="caution">
    <text evidence="1">The sequence shown here is derived from an EMBL/GenBank/DDBJ whole genome shotgun (WGS) entry which is preliminary data.</text>
</comment>
<reference evidence="1" key="1">
    <citation type="journal article" date="2021" name="bioRxiv">
        <title>Whole Genome Assembly and Annotation of Northern Wild Rice, Zizania palustris L., Supports a Whole Genome Duplication in the Zizania Genus.</title>
        <authorList>
            <person name="Haas M."/>
            <person name="Kono T."/>
            <person name="Macchietto M."/>
            <person name="Millas R."/>
            <person name="McGilp L."/>
            <person name="Shao M."/>
            <person name="Duquette J."/>
            <person name="Hirsch C.N."/>
            <person name="Kimball J."/>
        </authorList>
    </citation>
    <scope>NUCLEOTIDE SEQUENCE</scope>
    <source>
        <tissue evidence="1">Fresh leaf tissue</tissue>
    </source>
</reference>
<dbReference type="AlphaFoldDB" id="A0A8J5VLY7"/>
<protein>
    <submittedName>
        <fullName evidence="1">Uncharacterized protein</fullName>
    </submittedName>
</protein>